<organism evidence="2 3">
    <name type="scientific">Pavo cristatus</name>
    <name type="common">Indian peafowl</name>
    <name type="synonym">Blue peafowl</name>
    <dbReference type="NCBI Taxonomy" id="9049"/>
    <lineage>
        <taxon>Eukaryota</taxon>
        <taxon>Metazoa</taxon>
        <taxon>Chordata</taxon>
        <taxon>Craniata</taxon>
        <taxon>Vertebrata</taxon>
        <taxon>Euteleostomi</taxon>
        <taxon>Archelosauria</taxon>
        <taxon>Archosauria</taxon>
        <taxon>Dinosauria</taxon>
        <taxon>Saurischia</taxon>
        <taxon>Theropoda</taxon>
        <taxon>Coelurosauria</taxon>
        <taxon>Aves</taxon>
        <taxon>Neognathae</taxon>
        <taxon>Galloanserae</taxon>
        <taxon>Galliformes</taxon>
        <taxon>Phasianidae</taxon>
        <taxon>Phasianinae</taxon>
        <taxon>Pavo</taxon>
    </lineage>
</organism>
<feature type="transmembrane region" description="Helical" evidence="1">
    <location>
        <begin position="15"/>
        <end position="37"/>
    </location>
</feature>
<keyword evidence="3" id="KW-1185">Reference proteome</keyword>
<dbReference type="Ensembl" id="ENSPSTT00000015799.1">
    <property type="protein sequence ID" value="ENSPSTP00000015052.1"/>
    <property type="gene ID" value="ENSPSTG00000010674.1"/>
</dbReference>
<evidence type="ECO:0008006" key="4">
    <source>
        <dbReference type="Google" id="ProtNLM"/>
    </source>
</evidence>
<evidence type="ECO:0000313" key="2">
    <source>
        <dbReference type="Ensembl" id="ENSPSTP00000015052.1"/>
    </source>
</evidence>
<dbReference type="Proteomes" id="UP000694428">
    <property type="component" value="Unplaced"/>
</dbReference>
<evidence type="ECO:0000313" key="3">
    <source>
        <dbReference type="Proteomes" id="UP000694428"/>
    </source>
</evidence>
<reference evidence="2" key="1">
    <citation type="submission" date="2025-05" db="UniProtKB">
        <authorList>
            <consortium name="Ensembl"/>
        </authorList>
    </citation>
    <scope>IDENTIFICATION</scope>
</reference>
<proteinExistence type="predicted"/>
<sequence>VDYEAVIPWCFRYPVLLLLMCILITACSSGSCPLAFFGPQWKLKHYDVVVGVLSARHNHELRSVIRNTWFQHLKQHPALSQR</sequence>
<keyword evidence="1" id="KW-1133">Transmembrane helix</keyword>
<accession>A0A8C9FHI5</accession>
<keyword evidence="1" id="KW-0472">Membrane</keyword>
<dbReference type="AlphaFoldDB" id="A0A8C9FHI5"/>
<protein>
    <recommendedName>
        <fullName evidence="4">Hexosyltransferase</fullName>
    </recommendedName>
</protein>
<keyword evidence="1" id="KW-0812">Transmembrane</keyword>
<evidence type="ECO:0000256" key="1">
    <source>
        <dbReference type="SAM" id="Phobius"/>
    </source>
</evidence>
<dbReference type="Ensembl" id="ENSPSTT00000027543.1">
    <property type="protein sequence ID" value="ENSPSTP00000026184.1"/>
    <property type="gene ID" value="ENSPSTG00000019220.1"/>
</dbReference>
<name>A0A8C9FHI5_PAVCR</name>